<dbReference type="Proteomes" id="UP000683360">
    <property type="component" value="Unassembled WGS sequence"/>
</dbReference>
<evidence type="ECO:0000313" key="2">
    <source>
        <dbReference type="Proteomes" id="UP000683360"/>
    </source>
</evidence>
<sequence>MIHEEKEIDVLKVVAKSKKDQIQELRQLFLTKAETEKITEHQQIAGTRKLTEVENQLNAGTRKQAELEILALEKKLVDEIKDVKQMLSTKAGIGKLTEIGNQQLKLQDKGVTYIRWGKTLCDGSNTETLYSGQAGGSKYSQPGSSVNYLCLPLNPDVAQPLKNIVGWKTCNNGWTKEYDGILMAGHPSHAAASEYACLDKGTETIAGGSRDENGILFYPVKTVCGSLKCPPYAADTDVPCVVCSK</sequence>
<dbReference type="PANTHER" id="PTHR24024">
    <property type="entry name" value="PULMONARY SURFACTANT-ASSOCIATED PROTEIN A"/>
    <property type="match status" value="1"/>
</dbReference>
<dbReference type="PANTHER" id="PTHR24024:SF18">
    <property type="entry name" value="SHORT-CHAIN COLLAGEN C4-LIKE"/>
    <property type="match status" value="1"/>
</dbReference>
<dbReference type="InterPro" id="IPR051077">
    <property type="entry name" value="Ca-dependent_lectin"/>
</dbReference>
<reference evidence="1" key="1">
    <citation type="submission" date="2021-03" db="EMBL/GenBank/DDBJ databases">
        <authorList>
            <person name="Bekaert M."/>
        </authorList>
    </citation>
    <scope>NUCLEOTIDE SEQUENCE</scope>
</reference>
<comment type="caution">
    <text evidence="1">The sequence shown here is derived from an EMBL/GenBank/DDBJ whole genome shotgun (WGS) entry which is preliminary data.</text>
</comment>
<accession>A0A8S3PXK1</accession>
<organism evidence="1 2">
    <name type="scientific">Mytilus edulis</name>
    <name type="common">Blue mussel</name>
    <dbReference type="NCBI Taxonomy" id="6550"/>
    <lineage>
        <taxon>Eukaryota</taxon>
        <taxon>Metazoa</taxon>
        <taxon>Spiralia</taxon>
        <taxon>Lophotrochozoa</taxon>
        <taxon>Mollusca</taxon>
        <taxon>Bivalvia</taxon>
        <taxon>Autobranchia</taxon>
        <taxon>Pteriomorphia</taxon>
        <taxon>Mytilida</taxon>
        <taxon>Mytiloidea</taxon>
        <taxon>Mytilidae</taxon>
        <taxon>Mytilinae</taxon>
        <taxon>Mytilus</taxon>
    </lineage>
</organism>
<name>A0A8S3PXK1_MYTED</name>
<proteinExistence type="predicted"/>
<dbReference type="GO" id="GO:0005615">
    <property type="term" value="C:extracellular space"/>
    <property type="evidence" value="ECO:0007669"/>
    <property type="project" value="TreeGrafter"/>
</dbReference>
<evidence type="ECO:0000313" key="1">
    <source>
        <dbReference type="EMBL" id="CAG2188772.1"/>
    </source>
</evidence>
<dbReference type="OrthoDB" id="6139367at2759"/>
<dbReference type="EMBL" id="CAJPWZ010000274">
    <property type="protein sequence ID" value="CAG2188772.1"/>
    <property type="molecule type" value="Genomic_DNA"/>
</dbReference>
<keyword evidence="2" id="KW-1185">Reference proteome</keyword>
<dbReference type="AlphaFoldDB" id="A0A8S3PXK1"/>
<gene>
    <name evidence="1" type="ORF">MEDL_4168</name>
</gene>
<protein>
    <submittedName>
        <fullName evidence="1">Uncharacterized protein</fullName>
    </submittedName>
</protein>